<evidence type="ECO:0000313" key="10">
    <source>
        <dbReference type="Proteomes" id="UP001162156"/>
    </source>
</evidence>
<keyword evidence="10" id="KW-1185">Reference proteome</keyword>
<evidence type="ECO:0000256" key="4">
    <source>
        <dbReference type="ARBA" id="ARBA00022722"/>
    </source>
</evidence>
<dbReference type="AlphaFoldDB" id="A0AAV8X3E0"/>
<evidence type="ECO:0000256" key="5">
    <source>
        <dbReference type="ARBA" id="ARBA00022723"/>
    </source>
</evidence>
<dbReference type="PANTHER" id="PTHR22930">
    <property type="match status" value="1"/>
</dbReference>
<comment type="cofactor">
    <cofactor evidence="1">
        <name>a divalent metal cation</name>
        <dbReference type="ChEBI" id="CHEBI:60240"/>
    </cofactor>
</comment>
<sequence length="158" mass="18379">MNTGSLNIPAPKPISRTSEPLNYSFVGDEAFGLSENMLRPYSGKHLDFGKRIFNYRLSRARRCTECTFGLLTNRWRILHRPLNVSIEFAEDIVKACCILHNFVRQRDGFNFHDTLNITGPENIENIHMPVLRKITTRDKLKHFFLSKEGALSWQENRI</sequence>
<keyword evidence="7" id="KW-0539">Nucleus</keyword>
<comment type="similarity">
    <text evidence="3">Belongs to the HARBI1 family.</text>
</comment>
<dbReference type="GO" id="GO:0046872">
    <property type="term" value="F:metal ion binding"/>
    <property type="evidence" value="ECO:0007669"/>
    <property type="project" value="UniProtKB-KW"/>
</dbReference>
<dbReference type="InterPro" id="IPR045249">
    <property type="entry name" value="HARBI1-like"/>
</dbReference>
<dbReference type="InterPro" id="IPR027806">
    <property type="entry name" value="HARBI1_dom"/>
</dbReference>
<evidence type="ECO:0000313" key="9">
    <source>
        <dbReference type="EMBL" id="KAJ8933270.1"/>
    </source>
</evidence>
<feature type="domain" description="DDE Tnp4" evidence="8">
    <location>
        <begin position="22"/>
        <end position="101"/>
    </location>
</feature>
<evidence type="ECO:0000256" key="3">
    <source>
        <dbReference type="ARBA" id="ARBA00006958"/>
    </source>
</evidence>
<proteinExistence type="inferred from homology"/>
<dbReference type="Proteomes" id="UP001162156">
    <property type="component" value="Unassembled WGS sequence"/>
</dbReference>
<organism evidence="9 10">
    <name type="scientific">Rhamnusium bicolor</name>
    <dbReference type="NCBI Taxonomy" id="1586634"/>
    <lineage>
        <taxon>Eukaryota</taxon>
        <taxon>Metazoa</taxon>
        <taxon>Ecdysozoa</taxon>
        <taxon>Arthropoda</taxon>
        <taxon>Hexapoda</taxon>
        <taxon>Insecta</taxon>
        <taxon>Pterygota</taxon>
        <taxon>Neoptera</taxon>
        <taxon>Endopterygota</taxon>
        <taxon>Coleoptera</taxon>
        <taxon>Polyphaga</taxon>
        <taxon>Cucujiformia</taxon>
        <taxon>Chrysomeloidea</taxon>
        <taxon>Cerambycidae</taxon>
        <taxon>Lepturinae</taxon>
        <taxon>Rhagiini</taxon>
        <taxon>Rhamnusium</taxon>
    </lineage>
</organism>
<evidence type="ECO:0000256" key="6">
    <source>
        <dbReference type="ARBA" id="ARBA00022801"/>
    </source>
</evidence>
<evidence type="ECO:0000256" key="2">
    <source>
        <dbReference type="ARBA" id="ARBA00004123"/>
    </source>
</evidence>
<name>A0AAV8X3E0_9CUCU</name>
<keyword evidence="6" id="KW-0378">Hydrolase</keyword>
<dbReference type="PANTHER" id="PTHR22930:SF269">
    <property type="entry name" value="NUCLEASE HARBI1-LIKE PROTEIN"/>
    <property type="match status" value="1"/>
</dbReference>
<accession>A0AAV8X3E0</accession>
<keyword evidence="5" id="KW-0479">Metal-binding</keyword>
<evidence type="ECO:0000256" key="1">
    <source>
        <dbReference type="ARBA" id="ARBA00001968"/>
    </source>
</evidence>
<dbReference type="GO" id="GO:0004518">
    <property type="term" value="F:nuclease activity"/>
    <property type="evidence" value="ECO:0007669"/>
    <property type="project" value="UniProtKB-KW"/>
</dbReference>
<dbReference type="GO" id="GO:0016787">
    <property type="term" value="F:hydrolase activity"/>
    <property type="evidence" value="ECO:0007669"/>
    <property type="project" value="UniProtKB-KW"/>
</dbReference>
<gene>
    <name evidence="9" type="ORF">NQ314_014098</name>
</gene>
<comment type="subcellular location">
    <subcellularLocation>
        <location evidence="2">Nucleus</location>
    </subcellularLocation>
</comment>
<keyword evidence="4" id="KW-0540">Nuclease</keyword>
<dbReference type="Pfam" id="PF13359">
    <property type="entry name" value="DDE_Tnp_4"/>
    <property type="match status" value="1"/>
</dbReference>
<reference evidence="9" key="1">
    <citation type="journal article" date="2023" name="Insect Mol. Biol.">
        <title>Genome sequencing provides insights into the evolution of gene families encoding plant cell wall-degrading enzymes in longhorned beetles.</title>
        <authorList>
            <person name="Shin N.R."/>
            <person name="Okamura Y."/>
            <person name="Kirsch R."/>
            <person name="Pauchet Y."/>
        </authorList>
    </citation>
    <scope>NUCLEOTIDE SEQUENCE</scope>
    <source>
        <strain evidence="9">RBIC_L_NR</strain>
    </source>
</reference>
<protein>
    <recommendedName>
        <fullName evidence="8">DDE Tnp4 domain-containing protein</fullName>
    </recommendedName>
</protein>
<evidence type="ECO:0000256" key="7">
    <source>
        <dbReference type="ARBA" id="ARBA00023242"/>
    </source>
</evidence>
<dbReference type="GO" id="GO:0005634">
    <property type="term" value="C:nucleus"/>
    <property type="evidence" value="ECO:0007669"/>
    <property type="project" value="UniProtKB-SubCell"/>
</dbReference>
<evidence type="ECO:0000259" key="8">
    <source>
        <dbReference type="Pfam" id="PF13359"/>
    </source>
</evidence>
<dbReference type="EMBL" id="JANEYF010003884">
    <property type="protein sequence ID" value="KAJ8933270.1"/>
    <property type="molecule type" value="Genomic_DNA"/>
</dbReference>
<comment type="caution">
    <text evidence="9">The sequence shown here is derived from an EMBL/GenBank/DDBJ whole genome shotgun (WGS) entry which is preliminary data.</text>
</comment>